<dbReference type="InterPro" id="IPR050491">
    <property type="entry name" value="AmpC-like"/>
</dbReference>
<dbReference type="PANTHER" id="PTHR46825">
    <property type="entry name" value="D-ALANYL-D-ALANINE-CARBOXYPEPTIDASE/ENDOPEPTIDASE AMPH"/>
    <property type="match status" value="1"/>
</dbReference>
<dbReference type="PANTHER" id="PTHR46825:SF11">
    <property type="entry name" value="PENICILLIN-BINDING PROTEIN 4"/>
    <property type="match status" value="1"/>
</dbReference>
<evidence type="ECO:0000256" key="2">
    <source>
        <dbReference type="ARBA" id="ARBA00023136"/>
    </source>
</evidence>
<keyword evidence="5" id="KW-1185">Reference proteome</keyword>
<reference evidence="5" key="1">
    <citation type="submission" date="2019-05" db="EMBL/GenBank/DDBJ databases">
        <title>Flavobacterium profundi sp. nov., isolated from a deep-sea seamount.</title>
        <authorList>
            <person name="Zhang D.-C."/>
        </authorList>
    </citation>
    <scope>NUCLEOTIDE SEQUENCE [LARGE SCALE GENOMIC DNA]</scope>
    <source>
        <strain evidence="5">TP390</strain>
    </source>
</reference>
<dbReference type="GO" id="GO:0016787">
    <property type="term" value="F:hydrolase activity"/>
    <property type="evidence" value="ECO:0007669"/>
    <property type="project" value="UniProtKB-KW"/>
</dbReference>
<dbReference type="InterPro" id="IPR001466">
    <property type="entry name" value="Beta-lactam-related"/>
</dbReference>
<name>A0A6I4II29_9FLAO</name>
<gene>
    <name evidence="4" type="ORF">GOQ30_09210</name>
</gene>
<dbReference type="Pfam" id="PF00144">
    <property type="entry name" value="Beta-lactamase"/>
    <property type="match status" value="1"/>
</dbReference>
<dbReference type="InterPro" id="IPR012338">
    <property type="entry name" value="Beta-lactam/transpept-like"/>
</dbReference>
<dbReference type="OrthoDB" id="846150at2"/>
<comment type="caution">
    <text evidence="4">The sequence shown here is derived from an EMBL/GenBank/DDBJ whole genome shotgun (WGS) entry which is preliminary data.</text>
</comment>
<dbReference type="Gene3D" id="3.40.710.10">
    <property type="entry name" value="DD-peptidase/beta-lactamase superfamily"/>
    <property type="match status" value="1"/>
</dbReference>
<feature type="domain" description="Beta-lactamase-related" evidence="3">
    <location>
        <begin position="25"/>
        <end position="345"/>
    </location>
</feature>
<evidence type="ECO:0000313" key="4">
    <source>
        <dbReference type="EMBL" id="MVO09335.1"/>
    </source>
</evidence>
<evidence type="ECO:0000256" key="1">
    <source>
        <dbReference type="ARBA" id="ARBA00004370"/>
    </source>
</evidence>
<dbReference type="EMBL" id="WQLW01000006">
    <property type="protein sequence ID" value="MVO09335.1"/>
    <property type="molecule type" value="Genomic_DNA"/>
</dbReference>
<dbReference type="RefSeq" id="WP_140997720.1">
    <property type="nucleotide sequence ID" value="NZ_VDCZ01000006.1"/>
</dbReference>
<evidence type="ECO:0000259" key="3">
    <source>
        <dbReference type="Pfam" id="PF00144"/>
    </source>
</evidence>
<evidence type="ECO:0000313" key="5">
    <source>
        <dbReference type="Proteomes" id="UP000431264"/>
    </source>
</evidence>
<sequence length="359" mass="40337">MRFPTILIIVFLTFSTSNSYCQNDSFIGYAVSKVNQDSIISCTTFGYANEENKIVYAKNTIQPIGSVSKTFIGLALTIAQEKGIIDLDTNINEYLDFEISNPNVKGKNTITLRHLATHTSGIIDDETIYEASYTFEVVPKNNLHDFFYKNLVVTSKSKKKLFSKYKAGENYSYSNVGAALAAYVLEKASGKPFNEFTKEYIFTPLQMKNTGWFFDEIDTSKLALLYDENKAPLAKYSCDTYPDGSLKTTITDLSLYLIELIKGYNGNSTLMSKNGWSTFFSKQFSESHWQPKNSNPKEPNSGIFIFYFPSGEIGHTGSDLGASSVLKFNPKTNTGQIFMANEDLTKNNVATFKTIWKKE</sequence>
<keyword evidence="4" id="KW-0378">Hydrolase</keyword>
<dbReference type="SUPFAM" id="SSF56601">
    <property type="entry name" value="beta-lactamase/transpeptidase-like"/>
    <property type="match status" value="1"/>
</dbReference>
<dbReference type="Proteomes" id="UP000431264">
    <property type="component" value="Unassembled WGS sequence"/>
</dbReference>
<protein>
    <submittedName>
        <fullName evidence="4">Serine hydrolase</fullName>
    </submittedName>
</protein>
<dbReference type="GO" id="GO:0016020">
    <property type="term" value="C:membrane"/>
    <property type="evidence" value="ECO:0007669"/>
    <property type="project" value="UniProtKB-SubCell"/>
</dbReference>
<dbReference type="AlphaFoldDB" id="A0A6I4II29"/>
<keyword evidence="2" id="KW-0472">Membrane</keyword>
<accession>A0A6I4II29</accession>
<organism evidence="4 5">
    <name type="scientific">Flavobacterium profundi</name>
    <dbReference type="NCBI Taxonomy" id="1774945"/>
    <lineage>
        <taxon>Bacteria</taxon>
        <taxon>Pseudomonadati</taxon>
        <taxon>Bacteroidota</taxon>
        <taxon>Flavobacteriia</taxon>
        <taxon>Flavobacteriales</taxon>
        <taxon>Flavobacteriaceae</taxon>
        <taxon>Flavobacterium</taxon>
    </lineage>
</organism>
<proteinExistence type="predicted"/>
<comment type="subcellular location">
    <subcellularLocation>
        <location evidence="1">Membrane</location>
    </subcellularLocation>
</comment>